<dbReference type="AlphaFoldDB" id="A0AAN9NFP0"/>
<sequence>MEKKISKIADTFLVDSDQLESLDLHLVASIVTIFICNQKSPFVTLTHTSSHLHHKPCHSFYRETEGHSAMVPNLGGDIEDAGTGPGTRPI</sequence>
<comment type="caution">
    <text evidence="2">The sequence shown here is derived from an EMBL/GenBank/DDBJ whole genome shotgun (WGS) entry which is preliminary data.</text>
</comment>
<gene>
    <name evidence="2" type="ORF">VNO80_11057</name>
</gene>
<evidence type="ECO:0000256" key="1">
    <source>
        <dbReference type="SAM" id="MobiDB-lite"/>
    </source>
</evidence>
<evidence type="ECO:0000313" key="2">
    <source>
        <dbReference type="EMBL" id="KAK7369023.1"/>
    </source>
</evidence>
<evidence type="ECO:0000313" key="3">
    <source>
        <dbReference type="Proteomes" id="UP001374584"/>
    </source>
</evidence>
<feature type="region of interest" description="Disordered" evidence="1">
    <location>
        <begin position="71"/>
        <end position="90"/>
    </location>
</feature>
<accession>A0AAN9NFP0</accession>
<proteinExistence type="predicted"/>
<keyword evidence="3" id="KW-1185">Reference proteome</keyword>
<organism evidence="2 3">
    <name type="scientific">Phaseolus coccineus</name>
    <name type="common">Scarlet runner bean</name>
    <name type="synonym">Phaseolus multiflorus</name>
    <dbReference type="NCBI Taxonomy" id="3886"/>
    <lineage>
        <taxon>Eukaryota</taxon>
        <taxon>Viridiplantae</taxon>
        <taxon>Streptophyta</taxon>
        <taxon>Embryophyta</taxon>
        <taxon>Tracheophyta</taxon>
        <taxon>Spermatophyta</taxon>
        <taxon>Magnoliopsida</taxon>
        <taxon>eudicotyledons</taxon>
        <taxon>Gunneridae</taxon>
        <taxon>Pentapetalae</taxon>
        <taxon>rosids</taxon>
        <taxon>fabids</taxon>
        <taxon>Fabales</taxon>
        <taxon>Fabaceae</taxon>
        <taxon>Papilionoideae</taxon>
        <taxon>50 kb inversion clade</taxon>
        <taxon>NPAAA clade</taxon>
        <taxon>indigoferoid/millettioid clade</taxon>
        <taxon>Phaseoleae</taxon>
        <taxon>Phaseolus</taxon>
    </lineage>
</organism>
<dbReference type="Proteomes" id="UP001374584">
    <property type="component" value="Unassembled WGS sequence"/>
</dbReference>
<name>A0AAN9NFP0_PHACN</name>
<dbReference type="EMBL" id="JAYMYR010000004">
    <property type="protein sequence ID" value="KAK7369023.1"/>
    <property type="molecule type" value="Genomic_DNA"/>
</dbReference>
<protein>
    <submittedName>
        <fullName evidence="2">Uncharacterized protein</fullName>
    </submittedName>
</protein>
<reference evidence="2 3" key="1">
    <citation type="submission" date="2024-01" db="EMBL/GenBank/DDBJ databases">
        <title>The genomes of 5 underutilized Papilionoideae crops provide insights into root nodulation and disease resistanc.</title>
        <authorList>
            <person name="Jiang F."/>
        </authorList>
    </citation>
    <scope>NUCLEOTIDE SEQUENCE [LARGE SCALE GENOMIC DNA]</scope>
    <source>
        <strain evidence="2">JINMINGXINNONG_FW02</strain>
        <tissue evidence="2">Leaves</tissue>
    </source>
</reference>